<dbReference type="EMBL" id="AZHX01000760">
    <property type="protein sequence ID" value="ETX06202.1"/>
    <property type="molecule type" value="Genomic_DNA"/>
</dbReference>
<gene>
    <name evidence="1" type="ORF">ETSY2_18530</name>
</gene>
<reference evidence="1 2" key="1">
    <citation type="journal article" date="2014" name="Nature">
        <title>An environmental bacterial taxon with a large and distinct metabolic repertoire.</title>
        <authorList>
            <person name="Wilson M.C."/>
            <person name="Mori T."/>
            <person name="Ruckert C."/>
            <person name="Uria A.R."/>
            <person name="Helf M.J."/>
            <person name="Takada K."/>
            <person name="Gernert C."/>
            <person name="Steffens U.A."/>
            <person name="Heycke N."/>
            <person name="Schmitt S."/>
            <person name="Rinke C."/>
            <person name="Helfrich E.J."/>
            <person name="Brachmann A.O."/>
            <person name="Gurgui C."/>
            <person name="Wakimoto T."/>
            <person name="Kracht M."/>
            <person name="Crusemann M."/>
            <person name="Hentschel U."/>
            <person name="Abe I."/>
            <person name="Matsunaga S."/>
            <person name="Kalinowski J."/>
            <person name="Takeyama H."/>
            <person name="Piel J."/>
        </authorList>
    </citation>
    <scope>NUCLEOTIDE SEQUENCE [LARGE SCALE GENOMIC DNA]</scope>
    <source>
        <strain evidence="2">TSY2</strain>
    </source>
</reference>
<name>W4M9A1_9BACT</name>
<protein>
    <submittedName>
        <fullName evidence="1">Uncharacterized protein</fullName>
    </submittedName>
</protein>
<dbReference type="AlphaFoldDB" id="W4M9A1"/>
<dbReference type="HOGENOM" id="CLU_1493576_0_0_7"/>
<comment type="caution">
    <text evidence="1">The sequence shown here is derived from an EMBL/GenBank/DDBJ whole genome shotgun (WGS) entry which is preliminary data.</text>
</comment>
<keyword evidence="2" id="KW-1185">Reference proteome</keyword>
<organism evidence="1 2">
    <name type="scientific">Candidatus Entotheonella gemina</name>
    <dbReference type="NCBI Taxonomy" id="1429439"/>
    <lineage>
        <taxon>Bacteria</taxon>
        <taxon>Pseudomonadati</taxon>
        <taxon>Nitrospinota/Tectimicrobiota group</taxon>
        <taxon>Candidatus Tectimicrobiota</taxon>
        <taxon>Candidatus Entotheonellia</taxon>
        <taxon>Candidatus Entotheonellales</taxon>
        <taxon>Candidatus Entotheonellaceae</taxon>
        <taxon>Candidatus Entotheonella</taxon>
    </lineage>
</organism>
<evidence type="ECO:0000313" key="2">
    <source>
        <dbReference type="Proteomes" id="UP000019140"/>
    </source>
</evidence>
<dbReference type="Proteomes" id="UP000019140">
    <property type="component" value="Unassembled WGS sequence"/>
</dbReference>
<sequence length="180" mass="20550">MVVSYRLRDKFITLDEISDVLAIRPLAPNGSDLNTAIESVGIRYSPRAADEIIPIEEVRYFEAAGWIFLRLQGISTPLAIKRLIKLGMYVGRIYLNEDRHLLIGTTRLTVKLLDNLAPDDIELIFARYRLKMVRKLGFSSNLFTVEVENHHDIVELALNLAQQSEFIAAEPQLLEPMQTR</sequence>
<accession>W4M9A1</accession>
<proteinExistence type="predicted"/>
<evidence type="ECO:0000313" key="1">
    <source>
        <dbReference type="EMBL" id="ETX06202.1"/>
    </source>
</evidence>